<name>A0A918V9Y9_9FLAO</name>
<evidence type="ECO:0008006" key="4">
    <source>
        <dbReference type="Google" id="ProtNLM"/>
    </source>
</evidence>
<dbReference type="EMBL" id="BMWZ01000003">
    <property type="protein sequence ID" value="GGZ79803.1"/>
    <property type="molecule type" value="Genomic_DNA"/>
</dbReference>
<comment type="caution">
    <text evidence="2">The sequence shown here is derived from an EMBL/GenBank/DDBJ whole genome shotgun (WGS) entry which is preliminary data.</text>
</comment>
<feature type="signal peptide" evidence="1">
    <location>
        <begin position="1"/>
        <end position="19"/>
    </location>
</feature>
<keyword evidence="3" id="KW-1185">Reference proteome</keyword>
<dbReference type="Proteomes" id="UP000636004">
    <property type="component" value="Unassembled WGS sequence"/>
</dbReference>
<protein>
    <recommendedName>
        <fullName evidence="4">Transporter</fullName>
    </recommendedName>
</protein>
<reference evidence="2" key="1">
    <citation type="journal article" date="2014" name="Int. J. Syst. Evol. Microbiol.">
        <title>Complete genome sequence of Corynebacterium casei LMG S-19264T (=DSM 44701T), isolated from a smear-ripened cheese.</title>
        <authorList>
            <consortium name="US DOE Joint Genome Institute (JGI-PGF)"/>
            <person name="Walter F."/>
            <person name="Albersmeier A."/>
            <person name="Kalinowski J."/>
            <person name="Ruckert C."/>
        </authorList>
    </citation>
    <scope>NUCLEOTIDE SEQUENCE</scope>
    <source>
        <strain evidence="2">KCTC 12710</strain>
    </source>
</reference>
<gene>
    <name evidence="2" type="ORF">GCM10007028_16740</name>
</gene>
<organism evidence="2 3">
    <name type="scientific">Algibacter mikhailovii</name>
    <dbReference type="NCBI Taxonomy" id="425498"/>
    <lineage>
        <taxon>Bacteria</taxon>
        <taxon>Pseudomonadati</taxon>
        <taxon>Bacteroidota</taxon>
        <taxon>Flavobacteriia</taxon>
        <taxon>Flavobacteriales</taxon>
        <taxon>Flavobacteriaceae</taxon>
        <taxon>Algibacter</taxon>
    </lineage>
</organism>
<evidence type="ECO:0000313" key="3">
    <source>
        <dbReference type="Proteomes" id="UP000636004"/>
    </source>
</evidence>
<evidence type="ECO:0000256" key="1">
    <source>
        <dbReference type="SAM" id="SignalP"/>
    </source>
</evidence>
<dbReference type="RefSeq" id="WP_189360332.1">
    <property type="nucleotide sequence ID" value="NZ_BMWZ01000003.1"/>
</dbReference>
<reference evidence="2" key="2">
    <citation type="submission" date="2020-09" db="EMBL/GenBank/DDBJ databases">
        <authorList>
            <person name="Sun Q."/>
            <person name="Kim S."/>
        </authorList>
    </citation>
    <scope>NUCLEOTIDE SEQUENCE</scope>
    <source>
        <strain evidence="2">KCTC 12710</strain>
    </source>
</reference>
<dbReference type="AlphaFoldDB" id="A0A918V9Y9"/>
<accession>A0A918V9Y9</accession>
<proteinExistence type="predicted"/>
<sequence length="309" mass="34985">MKRLITVLVLIVASIAVHAQEAPEVQKSNIQTYTPSKLLKKGQWDIKFFNGLYTETERTDSGSSSVPIERQSFFTNTTEVYTGISENSRINIGFVFQIRSNTFNGANTLDVFKFENDLVNSRSGFTTLAPSIRVQPFRSIPTFSFTSSVYFPLFKDEAFPGENNDPAYLDKRSVFWETKFFFDKTFGGNKWQIFTEADFGFNFGEKSADADFNTSNVNERFANNSLFLPLSAFLSYFPSSKSTVFVNAQQAFLIDLGNNFEQNYTQLGLGGKYQITQVLNIELSYNKFVRGNNFQGLGETFSLGLRALF</sequence>
<keyword evidence="1" id="KW-0732">Signal</keyword>
<evidence type="ECO:0000313" key="2">
    <source>
        <dbReference type="EMBL" id="GGZ79803.1"/>
    </source>
</evidence>
<feature type="chain" id="PRO_5038070858" description="Transporter" evidence="1">
    <location>
        <begin position="20"/>
        <end position="309"/>
    </location>
</feature>